<protein>
    <recommendedName>
        <fullName evidence="3">Brl1/Brr6 domain-containing protein</fullName>
    </recommendedName>
</protein>
<feature type="compositionally biased region" description="Low complexity" evidence="1">
    <location>
        <begin position="49"/>
        <end position="60"/>
    </location>
</feature>
<dbReference type="InterPro" id="IPR040202">
    <property type="entry name" value="Brl1/Brr6"/>
</dbReference>
<feature type="compositionally biased region" description="Polar residues" evidence="1">
    <location>
        <begin position="186"/>
        <end position="196"/>
    </location>
</feature>
<sequence>MAGRYTFTNQRSKEAPMDFQWTNRSSVKPAWAADTEEPRTPRKRSHDALTPSTPSLTDTTNQPMFGSNQNVPFLFHPTPGPQTPHSHPWVPPPQFSPTKAFPATEIKDIDMTEASPLKGDDAKGNELVVKEKEGDKDRGRPVAAGGLRRVFKQRTRRLNGRRQRREEDEGPSSSADESDEDGNVVPHTQNTSNHYTLNMPAPPAPPSDTPYVLLGYLQFFFNLSLILIFLYLFVQFIITVQRDVGLRISEYSQDIIQEIGICALQFKNNNCDTISKTVPAMTQQCANWEACMNRDPTVIGRAKVGAELIAEVINGFVEPITWKTLIFTLTSLAFLTVFINTLLSLYRAKHQPTPAPVHHPAPPPFPYIAPGPAPKWSRYQDDQDLESPPRRRRLEGGLAAKIR</sequence>
<keyword evidence="2" id="KW-0472">Membrane</keyword>
<dbReference type="EMBL" id="JAFIQS010000001">
    <property type="protein sequence ID" value="KAG5174591.1"/>
    <property type="molecule type" value="Genomic_DNA"/>
</dbReference>
<organism evidence="4">
    <name type="scientific">Psilocybe cubensis</name>
    <name type="common">Psychedelic mushroom</name>
    <name type="synonym">Stropharia cubensis</name>
    <dbReference type="NCBI Taxonomy" id="181762"/>
    <lineage>
        <taxon>Eukaryota</taxon>
        <taxon>Fungi</taxon>
        <taxon>Dikarya</taxon>
        <taxon>Basidiomycota</taxon>
        <taxon>Agaricomycotina</taxon>
        <taxon>Agaricomycetes</taxon>
        <taxon>Agaricomycetidae</taxon>
        <taxon>Agaricales</taxon>
        <taxon>Agaricineae</taxon>
        <taxon>Strophariaceae</taxon>
        <taxon>Psilocybe</taxon>
    </lineage>
</organism>
<feature type="domain" description="Brl1/Brr6" evidence="3">
    <location>
        <begin position="213"/>
        <end position="347"/>
    </location>
</feature>
<proteinExistence type="predicted"/>
<evidence type="ECO:0000256" key="1">
    <source>
        <dbReference type="SAM" id="MobiDB-lite"/>
    </source>
</evidence>
<feature type="region of interest" description="Disordered" evidence="1">
    <location>
        <begin position="353"/>
        <end position="403"/>
    </location>
</feature>
<feature type="compositionally biased region" description="Polar residues" evidence="1">
    <location>
        <begin position="61"/>
        <end position="71"/>
    </location>
</feature>
<feature type="region of interest" description="Disordered" evidence="1">
    <location>
        <begin position="1"/>
        <end position="100"/>
    </location>
</feature>
<feature type="region of interest" description="Disordered" evidence="1">
    <location>
        <begin position="112"/>
        <end position="202"/>
    </location>
</feature>
<dbReference type="PANTHER" id="PTHR28136:SF1">
    <property type="entry name" value="NUCLEUS EXPORT PROTEIN BRL1"/>
    <property type="match status" value="1"/>
</dbReference>
<feature type="transmembrane region" description="Helical" evidence="2">
    <location>
        <begin position="325"/>
        <end position="346"/>
    </location>
</feature>
<name>A0A8H8CR05_PSICU</name>
<evidence type="ECO:0000259" key="3">
    <source>
        <dbReference type="SMART" id="SM01042"/>
    </source>
</evidence>
<dbReference type="GO" id="GO:0055088">
    <property type="term" value="P:lipid homeostasis"/>
    <property type="evidence" value="ECO:0007669"/>
    <property type="project" value="InterPro"/>
</dbReference>
<dbReference type="InterPro" id="IPR018767">
    <property type="entry name" value="Brl1/Brr6_dom"/>
</dbReference>
<dbReference type="Pfam" id="PF10104">
    <property type="entry name" value="Brr6_like_C_C"/>
    <property type="match status" value="1"/>
</dbReference>
<evidence type="ECO:0000313" key="4">
    <source>
        <dbReference type="EMBL" id="KAG5174591.1"/>
    </source>
</evidence>
<dbReference type="GO" id="GO:0006998">
    <property type="term" value="P:nuclear envelope organization"/>
    <property type="evidence" value="ECO:0007669"/>
    <property type="project" value="InterPro"/>
</dbReference>
<accession>A0A8H8CR05</accession>
<keyword evidence="2" id="KW-0812">Transmembrane</keyword>
<dbReference type="PANTHER" id="PTHR28136">
    <property type="entry name" value="NUCLEUS EXPORT PROTEIN BRR6"/>
    <property type="match status" value="1"/>
</dbReference>
<reference evidence="4" key="1">
    <citation type="submission" date="2021-02" db="EMBL/GenBank/DDBJ databases">
        <title>Psilocybe cubensis genome.</title>
        <authorList>
            <person name="Mckernan K.J."/>
            <person name="Crawford S."/>
            <person name="Trippe A."/>
            <person name="Kane L.T."/>
            <person name="Mclaughlin S."/>
        </authorList>
    </citation>
    <scope>NUCLEOTIDE SEQUENCE [LARGE SCALE GENOMIC DNA]</scope>
    <source>
        <strain evidence="4">MGC-MH-2018</strain>
    </source>
</reference>
<dbReference type="GO" id="GO:0031965">
    <property type="term" value="C:nuclear membrane"/>
    <property type="evidence" value="ECO:0007669"/>
    <property type="project" value="InterPro"/>
</dbReference>
<dbReference type="OrthoDB" id="5961at2759"/>
<dbReference type="AlphaFoldDB" id="A0A8H8CR05"/>
<feature type="compositionally biased region" description="Basic and acidic residues" evidence="1">
    <location>
        <begin position="118"/>
        <end position="140"/>
    </location>
</feature>
<gene>
    <name evidence="4" type="ORF">JR316_001253</name>
</gene>
<feature type="compositionally biased region" description="Polar residues" evidence="1">
    <location>
        <begin position="1"/>
        <end position="10"/>
    </location>
</feature>
<feature type="compositionally biased region" description="Pro residues" evidence="1">
    <location>
        <begin position="353"/>
        <end position="373"/>
    </location>
</feature>
<comment type="caution">
    <text evidence="4">The sequence shown here is derived from an EMBL/GenBank/DDBJ whole genome shotgun (WGS) entry which is preliminary data.</text>
</comment>
<keyword evidence="2" id="KW-1133">Transmembrane helix</keyword>
<dbReference type="SMART" id="SM01042">
    <property type="entry name" value="Brr6_like_C_C"/>
    <property type="match status" value="1"/>
</dbReference>
<feature type="transmembrane region" description="Helical" evidence="2">
    <location>
        <begin position="219"/>
        <end position="238"/>
    </location>
</feature>
<feature type="compositionally biased region" description="Basic residues" evidence="1">
    <location>
        <begin position="149"/>
        <end position="163"/>
    </location>
</feature>
<evidence type="ECO:0000256" key="2">
    <source>
        <dbReference type="SAM" id="Phobius"/>
    </source>
</evidence>